<dbReference type="InterPro" id="IPR018200">
    <property type="entry name" value="USP_CS"/>
</dbReference>
<dbReference type="GO" id="GO:0016579">
    <property type="term" value="P:protein deubiquitination"/>
    <property type="evidence" value="ECO:0007669"/>
    <property type="project" value="InterPro"/>
</dbReference>
<evidence type="ECO:0000313" key="13">
    <source>
        <dbReference type="Proteomes" id="UP000008810"/>
    </source>
</evidence>
<dbReference type="PANTHER" id="PTHR24006:SF687">
    <property type="entry name" value="UBIQUITIN CARBOXYL-TERMINAL HYDROLASE 10"/>
    <property type="match status" value="1"/>
</dbReference>
<protein>
    <recommendedName>
        <fullName evidence="7">Ubiquitin carboxyl-terminal hydrolase</fullName>
        <ecNumber evidence="7">3.4.19.12</ecNumber>
    </recommendedName>
</protein>
<gene>
    <name evidence="11" type="ORF">BRADI_1g18790v3</name>
</gene>
<dbReference type="GO" id="GO:0005829">
    <property type="term" value="C:cytosol"/>
    <property type="evidence" value="ECO:0000318"/>
    <property type="project" value="GO_Central"/>
</dbReference>
<dbReference type="FunCoup" id="A0A0Q3JRZ7">
    <property type="interactions" value="1824"/>
</dbReference>
<dbReference type="PROSITE" id="PS00973">
    <property type="entry name" value="USP_2"/>
    <property type="match status" value="1"/>
</dbReference>
<keyword evidence="6 7" id="KW-0788">Thiol protease</keyword>
<dbReference type="STRING" id="15368.A0A0Q3JRZ7"/>
<dbReference type="InterPro" id="IPR038765">
    <property type="entry name" value="Papain-like_cys_pep_sf"/>
</dbReference>
<dbReference type="PANTHER" id="PTHR24006">
    <property type="entry name" value="UBIQUITIN CARBOXYL-TERMINAL HYDROLASE"/>
    <property type="match status" value="1"/>
</dbReference>
<keyword evidence="3 7" id="KW-0645">Protease</keyword>
<sequence>MPFLGRVLLLGWASLVSSGPECCCAISTVEFPCHTINTQLPLLSRAAPSLWPAGWAARPPATPSPAAPARPFDVSCPPPPPQRNNNPCISTAAEMSGADKVVLFGSFTEDETKLFQGQPGTSNTESVEKELEIPEIQFGSLNFSALSLEKVSNPVAKGTVHPPKSTYGQNKVAKGDTCSDKKETVTSSLPNGGPVLFNGSPPANVSANNGVLKNAKKAEASIASAGPVNNVKKTEATATSAEPVNNVTQTGATVPSVGPVNNMKKTGTTVPSAGPVNNVKKTGAMVPSAGPVNNAKKTEATVPKAGPVNKAKKTETVVSSGVPVNNVSSSTPLERPEVTLDGIKDTQSSSSAMVVTENGSTSVDAPIIAASADESVTSLNKETFQNKPLLPHGLKNTGNICFLNATLQAFLSCSPFVQLLQDLRTRNIPKAGYPTLYAFVELISQLDVLDGSAMNKNEKVIMVSGKAVNPAMFDQVLRNFTPDVPAGTFARPRQEDAQEFLSFAMDRMHDELLKLNGNGLNSKEGMVVSSSDDDAWETVGRKNKSAIMRTQSFVPSELSAIFGGQLQSTVKAAGKKPSATVQPFLLLHLDICPDAVQTLDDALHMFSSPESLEGYRTAAGKAGVVTARKLVKIHTLSKIMILHLKRFSYGNFGCNKLYKPLHFPLELVLNRDLLSSPSSEGRRYELVATITHHGTGPSRGHYTADAKHADGQWLRFDDNNVSPVNVNQVLHDQAYVLFYKQI</sequence>
<comment type="catalytic activity">
    <reaction evidence="1 7">
        <text>Thiol-dependent hydrolysis of ester, thioester, amide, peptide and isopeptide bonds formed by the C-terminal Gly of ubiquitin (a 76-residue protein attached to proteins as an intracellular targeting signal).</text>
        <dbReference type="EC" id="3.4.19.12"/>
    </reaction>
</comment>
<dbReference type="OrthoDB" id="429671at2759"/>
<dbReference type="Gramene" id="KQK14820">
    <property type="protein sequence ID" value="KQK14820"/>
    <property type="gene ID" value="BRADI_1g18790v3"/>
</dbReference>
<dbReference type="GO" id="GO:0005634">
    <property type="term" value="C:nucleus"/>
    <property type="evidence" value="ECO:0000318"/>
    <property type="project" value="GO_Central"/>
</dbReference>
<evidence type="ECO:0000313" key="11">
    <source>
        <dbReference type="EMBL" id="KQK14820.1"/>
    </source>
</evidence>
<evidence type="ECO:0000256" key="6">
    <source>
        <dbReference type="ARBA" id="ARBA00022807"/>
    </source>
</evidence>
<accession>A0A0Q3JRZ7</accession>
<evidence type="ECO:0000313" key="12">
    <source>
        <dbReference type="EnsemblPlants" id="KQK14820"/>
    </source>
</evidence>
<dbReference type="GO" id="GO:0031647">
    <property type="term" value="P:regulation of protein stability"/>
    <property type="evidence" value="ECO:0000318"/>
    <property type="project" value="GO_Central"/>
</dbReference>
<keyword evidence="5 7" id="KW-0378">Hydrolase</keyword>
<keyword evidence="9" id="KW-0732">Signal</keyword>
<dbReference type="PROSITE" id="PS50235">
    <property type="entry name" value="USP_3"/>
    <property type="match status" value="1"/>
</dbReference>
<reference evidence="11 12" key="1">
    <citation type="journal article" date="2010" name="Nature">
        <title>Genome sequencing and analysis of the model grass Brachypodium distachyon.</title>
        <authorList>
            <consortium name="International Brachypodium Initiative"/>
        </authorList>
    </citation>
    <scope>NUCLEOTIDE SEQUENCE [LARGE SCALE GENOMIC DNA]</scope>
    <source>
        <strain evidence="11 12">Bd21</strain>
    </source>
</reference>
<dbReference type="GO" id="GO:0006508">
    <property type="term" value="P:proteolysis"/>
    <property type="evidence" value="ECO:0007669"/>
    <property type="project" value="UniProtKB-KW"/>
</dbReference>
<evidence type="ECO:0000256" key="4">
    <source>
        <dbReference type="ARBA" id="ARBA00022786"/>
    </source>
</evidence>
<keyword evidence="13" id="KW-1185">Reference proteome</keyword>
<dbReference type="InterPro" id="IPR050164">
    <property type="entry name" value="Peptidase_C19"/>
</dbReference>
<dbReference type="EMBL" id="CM000880">
    <property type="protein sequence ID" value="KQK14820.1"/>
    <property type="molecule type" value="Genomic_DNA"/>
</dbReference>
<dbReference type="SUPFAM" id="SSF54001">
    <property type="entry name" value="Cysteine proteinases"/>
    <property type="match status" value="1"/>
</dbReference>
<evidence type="ECO:0000256" key="2">
    <source>
        <dbReference type="ARBA" id="ARBA00009085"/>
    </source>
</evidence>
<dbReference type="FunFam" id="3.90.70.10:FF:000108">
    <property type="entry name" value="Ubiquitin carboxyl-terminal hydrolase"/>
    <property type="match status" value="1"/>
</dbReference>
<feature type="domain" description="USP" evidence="10">
    <location>
        <begin position="392"/>
        <end position="742"/>
    </location>
</feature>
<evidence type="ECO:0000256" key="3">
    <source>
        <dbReference type="ARBA" id="ARBA00022670"/>
    </source>
</evidence>
<dbReference type="PROSITE" id="PS00972">
    <property type="entry name" value="USP_1"/>
    <property type="match status" value="1"/>
</dbReference>
<proteinExistence type="inferred from homology"/>
<reference evidence="11" key="2">
    <citation type="submission" date="2017-06" db="EMBL/GenBank/DDBJ databases">
        <title>WGS assembly of Brachypodium distachyon.</title>
        <authorList>
            <consortium name="The International Brachypodium Initiative"/>
            <person name="Lucas S."/>
            <person name="Harmon-Smith M."/>
            <person name="Lail K."/>
            <person name="Tice H."/>
            <person name="Grimwood J."/>
            <person name="Bruce D."/>
            <person name="Barry K."/>
            <person name="Shu S."/>
            <person name="Lindquist E."/>
            <person name="Wang M."/>
            <person name="Pitluck S."/>
            <person name="Vogel J.P."/>
            <person name="Garvin D.F."/>
            <person name="Mockler T.C."/>
            <person name="Schmutz J."/>
            <person name="Rokhsar D."/>
            <person name="Bevan M.W."/>
        </authorList>
    </citation>
    <scope>NUCLEOTIDE SEQUENCE</scope>
    <source>
        <strain evidence="11">Bd21</strain>
    </source>
</reference>
<feature type="chain" id="PRO_5033724997" description="Ubiquitin carboxyl-terminal hydrolase" evidence="9">
    <location>
        <begin position="19"/>
        <end position="742"/>
    </location>
</feature>
<keyword evidence="4 7" id="KW-0833">Ubl conjugation pathway</keyword>
<dbReference type="InParanoid" id="A0A0Q3JRZ7"/>
<organism evidence="11">
    <name type="scientific">Brachypodium distachyon</name>
    <name type="common">Purple false brome</name>
    <name type="synonym">Trachynia distachya</name>
    <dbReference type="NCBI Taxonomy" id="15368"/>
    <lineage>
        <taxon>Eukaryota</taxon>
        <taxon>Viridiplantae</taxon>
        <taxon>Streptophyta</taxon>
        <taxon>Embryophyta</taxon>
        <taxon>Tracheophyta</taxon>
        <taxon>Spermatophyta</taxon>
        <taxon>Magnoliopsida</taxon>
        <taxon>Liliopsida</taxon>
        <taxon>Poales</taxon>
        <taxon>Poaceae</taxon>
        <taxon>BOP clade</taxon>
        <taxon>Pooideae</taxon>
        <taxon>Stipodae</taxon>
        <taxon>Brachypodieae</taxon>
        <taxon>Brachypodium</taxon>
    </lineage>
</organism>
<evidence type="ECO:0000256" key="5">
    <source>
        <dbReference type="ARBA" id="ARBA00022801"/>
    </source>
</evidence>
<reference evidence="12" key="3">
    <citation type="submission" date="2018-08" db="UniProtKB">
        <authorList>
            <consortium name="EnsemblPlants"/>
        </authorList>
    </citation>
    <scope>IDENTIFICATION</scope>
    <source>
        <strain evidence="12">cv. Bd21</strain>
    </source>
</reference>
<evidence type="ECO:0000256" key="7">
    <source>
        <dbReference type="RuleBase" id="RU366025"/>
    </source>
</evidence>
<comment type="similarity">
    <text evidence="2 7">Belongs to the peptidase C19 family.</text>
</comment>
<dbReference type="GO" id="GO:0004843">
    <property type="term" value="F:cysteine-type deubiquitinase activity"/>
    <property type="evidence" value="ECO:0000318"/>
    <property type="project" value="GO_Central"/>
</dbReference>
<name>A0A0Q3JRZ7_BRADI</name>
<dbReference type="InterPro" id="IPR001394">
    <property type="entry name" value="Peptidase_C19_UCH"/>
</dbReference>
<dbReference type="AlphaFoldDB" id="A0A0Q3JRZ7"/>
<dbReference type="EnsemblPlants" id="KQK14820">
    <property type="protein sequence ID" value="KQK14820"/>
    <property type="gene ID" value="BRADI_1g18790v3"/>
</dbReference>
<feature type="signal peptide" evidence="9">
    <location>
        <begin position="1"/>
        <end position="18"/>
    </location>
</feature>
<feature type="region of interest" description="Disordered" evidence="8">
    <location>
        <begin position="157"/>
        <end position="176"/>
    </location>
</feature>
<evidence type="ECO:0000256" key="1">
    <source>
        <dbReference type="ARBA" id="ARBA00000707"/>
    </source>
</evidence>
<feature type="region of interest" description="Disordered" evidence="8">
    <location>
        <begin position="248"/>
        <end position="278"/>
    </location>
</feature>
<evidence type="ECO:0000256" key="8">
    <source>
        <dbReference type="SAM" id="MobiDB-lite"/>
    </source>
</evidence>
<evidence type="ECO:0000256" key="9">
    <source>
        <dbReference type="SAM" id="SignalP"/>
    </source>
</evidence>
<dbReference type="Proteomes" id="UP000008810">
    <property type="component" value="Chromosome 1"/>
</dbReference>
<dbReference type="InterPro" id="IPR028889">
    <property type="entry name" value="USP"/>
</dbReference>
<evidence type="ECO:0000259" key="10">
    <source>
        <dbReference type="PROSITE" id="PS50235"/>
    </source>
</evidence>
<dbReference type="Pfam" id="PF00443">
    <property type="entry name" value="UCH"/>
    <property type="match status" value="1"/>
</dbReference>
<dbReference type="Gene3D" id="3.90.70.10">
    <property type="entry name" value="Cysteine proteinases"/>
    <property type="match status" value="1"/>
</dbReference>
<dbReference type="ExpressionAtlas" id="A0A0Q3JRZ7">
    <property type="expression patterns" value="baseline"/>
</dbReference>
<comment type="function">
    <text evidence="7">Recognizes and hydrolyzes the peptide bond at the C-terminal Gly of ubiquitin. Involved in the processing of poly-ubiquitin precursors as well as that of ubiquitinated proteins.</text>
</comment>
<dbReference type="EC" id="3.4.19.12" evidence="7"/>